<dbReference type="InterPro" id="IPR001555">
    <property type="entry name" value="GART_AS"/>
</dbReference>
<dbReference type="EC" id="2.1.2.2" evidence="2"/>
<keyword evidence="3 10" id="KW-0808">Transferase</keyword>
<dbReference type="PANTHER" id="PTHR43369:SF2">
    <property type="entry name" value="PHOSPHORIBOSYLGLYCINAMIDE FORMYLTRANSFERASE"/>
    <property type="match status" value="1"/>
</dbReference>
<evidence type="ECO:0000256" key="3">
    <source>
        <dbReference type="ARBA" id="ARBA00022679"/>
    </source>
</evidence>
<dbReference type="HAMAP" id="MF_01930">
    <property type="entry name" value="PurN"/>
    <property type="match status" value="1"/>
</dbReference>
<accession>A0A9Y1FQH2</accession>
<dbReference type="EMBL" id="CP084167">
    <property type="protein sequence ID" value="UJG44936.1"/>
    <property type="molecule type" value="Genomic_DNA"/>
</dbReference>
<evidence type="ECO:0000256" key="8">
    <source>
        <dbReference type="ARBA" id="ARBA00047664"/>
    </source>
</evidence>
<name>A0A9Y1FQH2_9ARCH</name>
<evidence type="ECO:0000256" key="1">
    <source>
        <dbReference type="ARBA" id="ARBA00005054"/>
    </source>
</evidence>
<feature type="domain" description="Formyl transferase N-terminal" evidence="9">
    <location>
        <begin position="1"/>
        <end position="182"/>
    </location>
</feature>
<evidence type="ECO:0000256" key="2">
    <source>
        <dbReference type="ARBA" id="ARBA00012254"/>
    </source>
</evidence>
<gene>
    <name evidence="10" type="primary">purN</name>
    <name evidence="10" type="ORF">K9W46_07075</name>
</gene>
<dbReference type="PANTHER" id="PTHR43369">
    <property type="entry name" value="PHOSPHORIBOSYLGLYCINAMIDE FORMYLTRANSFERASE"/>
    <property type="match status" value="1"/>
</dbReference>
<dbReference type="Pfam" id="PF00551">
    <property type="entry name" value="Formyl_trans_N"/>
    <property type="match status" value="1"/>
</dbReference>
<dbReference type="Proteomes" id="UP001200513">
    <property type="component" value="Chromosome"/>
</dbReference>
<reference evidence="10" key="1">
    <citation type="journal article" date="2022" name="Nat. Microbiol.">
        <title>Unique mobile elements and scalable gene flow at the prokaryote-eukaryote boundary revealed by circularized Asgard archaea genomes.</title>
        <authorList>
            <person name="Wu F."/>
            <person name="Speth D.R."/>
            <person name="Philosof A."/>
            <person name="Cremiere A."/>
            <person name="Narayanan A."/>
            <person name="Barco R.A."/>
            <person name="Connon S.A."/>
            <person name="Amend J.P."/>
            <person name="Antoshechkin I.A."/>
            <person name="Orphan V.J."/>
        </authorList>
    </citation>
    <scope>NUCLEOTIDE SEQUENCE</scope>
    <source>
        <strain evidence="10">PR6</strain>
    </source>
</reference>
<dbReference type="InterPro" id="IPR002376">
    <property type="entry name" value="Formyl_transf_N"/>
</dbReference>
<dbReference type="AlphaFoldDB" id="A0A9Y1FQH2"/>
<dbReference type="CDD" id="cd08645">
    <property type="entry name" value="FMT_core_GART"/>
    <property type="match status" value="1"/>
</dbReference>
<dbReference type="Gene3D" id="3.40.50.170">
    <property type="entry name" value="Formyl transferase, N-terminal domain"/>
    <property type="match status" value="1"/>
</dbReference>
<organism evidence="10">
    <name type="scientific">Candidatus Heimdallarchaeum endolithica</name>
    <dbReference type="NCBI Taxonomy" id="2876572"/>
    <lineage>
        <taxon>Archaea</taxon>
        <taxon>Promethearchaeati</taxon>
        <taxon>Candidatus Heimdallarchaeota</taxon>
        <taxon>Candidatus Heimdallarchaeia (ex Rinke et al. 2021) (nom. nud.)</taxon>
        <taxon>Candidatus Heimdallarchaeales</taxon>
        <taxon>Candidatus Heimdallarchaeaceae</taxon>
        <taxon>Candidatus Heimdallarchaeum</taxon>
    </lineage>
</organism>
<evidence type="ECO:0000256" key="5">
    <source>
        <dbReference type="ARBA" id="ARBA00038440"/>
    </source>
</evidence>
<dbReference type="PROSITE" id="PS00373">
    <property type="entry name" value="GART"/>
    <property type="match status" value="1"/>
</dbReference>
<evidence type="ECO:0000256" key="7">
    <source>
        <dbReference type="ARBA" id="ARBA00041682"/>
    </source>
</evidence>
<sequence>MNVAVLISGRGSNLKAILEKEKQGKLGNAVVSLVVSNKPDAKGLEIAKSYGKKIFVLPSHKSQTRETYDNQLAEILEKNNIDLVVLAGFMRILSPFFVRKFSNKIINIHPSLLPSFPGINAQKQALDYGAKVTGCTVHFVDEKVDHGPIILQGIVTVEDDDTEETLAKKILEKEHILLPRAIKLFSEKKLIVEGRKVRIVN</sequence>
<protein>
    <recommendedName>
        <fullName evidence="2">phosphoribosylglycinamide formyltransferase 1</fullName>
        <ecNumber evidence="2">2.1.2.2</ecNumber>
    </recommendedName>
    <alternativeName>
        <fullName evidence="7">5'-phosphoribosylglycinamide transformylase</fullName>
    </alternativeName>
    <alternativeName>
        <fullName evidence="6">GAR transformylase</fullName>
    </alternativeName>
</protein>
<evidence type="ECO:0000313" key="10">
    <source>
        <dbReference type="EMBL" id="UJG44936.1"/>
    </source>
</evidence>
<dbReference type="InterPro" id="IPR004607">
    <property type="entry name" value="GART"/>
</dbReference>
<comment type="pathway">
    <text evidence="1">Purine metabolism; IMP biosynthesis via de novo pathway; N(2)-formyl-N(1)-(5-phospho-D-ribosyl)glycinamide from N(1)-(5-phospho-D-ribosyl)glycinamide (10-formyl THF route): step 1/1.</text>
</comment>
<comment type="similarity">
    <text evidence="5">Belongs to the GART family.</text>
</comment>
<proteinExistence type="inferred from homology"/>
<dbReference type="GO" id="GO:0006189">
    <property type="term" value="P:'de novo' IMP biosynthetic process"/>
    <property type="evidence" value="ECO:0007669"/>
    <property type="project" value="InterPro"/>
</dbReference>
<comment type="catalytic activity">
    <reaction evidence="8">
        <text>N(1)-(5-phospho-beta-D-ribosyl)glycinamide + (6R)-10-formyltetrahydrofolate = N(2)-formyl-N(1)-(5-phospho-beta-D-ribosyl)glycinamide + (6S)-5,6,7,8-tetrahydrofolate + H(+)</text>
        <dbReference type="Rhea" id="RHEA:15053"/>
        <dbReference type="ChEBI" id="CHEBI:15378"/>
        <dbReference type="ChEBI" id="CHEBI:57453"/>
        <dbReference type="ChEBI" id="CHEBI:143788"/>
        <dbReference type="ChEBI" id="CHEBI:147286"/>
        <dbReference type="ChEBI" id="CHEBI:195366"/>
        <dbReference type="EC" id="2.1.2.2"/>
    </reaction>
</comment>
<dbReference type="GO" id="GO:0005737">
    <property type="term" value="C:cytoplasm"/>
    <property type="evidence" value="ECO:0007669"/>
    <property type="project" value="TreeGrafter"/>
</dbReference>
<evidence type="ECO:0000259" key="9">
    <source>
        <dbReference type="Pfam" id="PF00551"/>
    </source>
</evidence>
<evidence type="ECO:0000256" key="4">
    <source>
        <dbReference type="ARBA" id="ARBA00022755"/>
    </source>
</evidence>
<dbReference type="GO" id="GO:0004644">
    <property type="term" value="F:phosphoribosylglycinamide formyltransferase activity"/>
    <property type="evidence" value="ECO:0007669"/>
    <property type="project" value="UniProtKB-EC"/>
</dbReference>
<dbReference type="SUPFAM" id="SSF53328">
    <property type="entry name" value="Formyltransferase"/>
    <property type="match status" value="1"/>
</dbReference>
<dbReference type="InterPro" id="IPR036477">
    <property type="entry name" value="Formyl_transf_N_sf"/>
</dbReference>
<dbReference type="NCBIfam" id="TIGR00639">
    <property type="entry name" value="PurN"/>
    <property type="match status" value="1"/>
</dbReference>
<evidence type="ECO:0000256" key="6">
    <source>
        <dbReference type="ARBA" id="ARBA00041324"/>
    </source>
</evidence>
<keyword evidence="4" id="KW-0658">Purine biosynthesis</keyword>